<sequence length="521" mass="58730">MARRSRISTAGSSEVDLDSSAFKDVPDLDASFEQTPFRTEDCLKLQVMAEYLPNPLIDSDVEANTTEKRICIIGGGANGLATLKILAETPQVQSGQWKLIAFEERDNIGGIWLPAAPEGNPPSTPLYDSLTTNLPHLIMGYPSFPFPPETSLFPSSATVEKYLQDYATHFDLLHYIRLNTRVEETRWNISEQVWKVKLSSGELLDFDFVIAANGHYRLPRYPDTPGVNKWLDSGRAMHSAWYRRPQDIAHHQKVVVVGGGPSAIDISTDMRNVGTVLHSVPGEAYLEYYAYPPDADDYKKKVKIAEYKDNGDVLFEDGTTESNVDFAILATGYQFSFPFLPHQIHALPDPPPPLPTHLHNSSYHLFPLARHLFPLQADFPAHTMAHAQLPRVLADPSALDVPAEAVSVIERFQQLASEEGTDDPLRIAKAWLRFAPDEPFKYRAELNAFAKPGTEWRAPEWEIEFWDKRDTLRKEWKQAVKDGEGEELVKGVGKGGVEEWVDLCKKMLRRHEEREAQQAKL</sequence>
<comment type="caution">
    <text evidence="6">The sequence shown here is derived from an EMBL/GenBank/DDBJ whole genome shotgun (WGS) entry which is preliminary data.</text>
</comment>
<gene>
    <name evidence="6" type="ORF">EW146_g8056</name>
</gene>
<keyword evidence="2" id="KW-0285">Flavoprotein</keyword>
<dbReference type="Pfam" id="PF00743">
    <property type="entry name" value="FMO-like"/>
    <property type="match status" value="2"/>
</dbReference>
<keyword evidence="3" id="KW-0274">FAD</keyword>
<dbReference type="SUPFAM" id="SSF51905">
    <property type="entry name" value="FAD/NAD(P)-binding domain"/>
    <property type="match status" value="1"/>
</dbReference>
<evidence type="ECO:0000256" key="5">
    <source>
        <dbReference type="ARBA" id="ARBA00023002"/>
    </source>
</evidence>
<dbReference type="GO" id="GO:0050660">
    <property type="term" value="F:flavin adenine dinucleotide binding"/>
    <property type="evidence" value="ECO:0007669"/>
    <property type="project" value="InterPro"/>
</dbReference>
<proteinExistence type="inferred from homology"/>
<dbReference type="GO" id="GO:0050661">
    <property type="term" value="F:NADP binding"/>
    <property type="evidence" value="ECO:0007669"/>
    <property type="project" value="InterPro"/>
</dbReference>
<evidence type="ECO:0000313" key="7">
    <source>
        <dbReference type="Proteomes" id="UP000310158"/>
    </source>
</evidence>
<evidence type="ECO:0008006" key="8">
    <source>
        <dbReference type="Google" id="ProtNLM"/>
    </source>
</evidence>
<protein>
    <recommendedName>
        <fullName evidence="8">FAD/NAD(P)-binding domain-containing protein</fullName>
    </recommendedName>
</protein>
<organism evidence="6 7">
    <name type="scientific">Bondarzewia mesenterica</name>
    <dbReference type="NCBI Taxonomy" id="1095465"/>
    <lineage>
        <taxon>Eukaryota</taxon>
        <taxon>Fungi</taxon>
        <taxon>Dikarya</taxon>
        <taxon>Basidiomycota</taxon>
        <taxon>Agaricomycotina</taxon>
        <taxon>Agaricomycetes</taxon>
        <taxon>Russulales</taxon>
        <taxon>Bondarzewiaceae</taxon>
        <taxon>Bondarzewia</taxon>
    </lineage>
</organism>
<dbReference type="InterPro" id="IPR000960">
    <property type="entry name" value="Flavin_mOase"/>
</dbReference>
<dbReference type="InterPro" id="IPR050346">
    <property type="entry name" value="FMO-like"/>
</dbReference>
<dbReference type="Proteomes" id="UP000310158">
    <property type="component" value="Unassembled WGS sequence"/>
</dbReference>
<accession>A0A4V3XDX6</accession>
<dbReference type="InterPro" id="IPR036188">
    <property type="entry name" value="FAD/NAD-bd_sf"/>
</dbReference>
<evidence type="ECO:0000256" key="1">
    <source>
        <dbReference type="ARBA" id="ARBA00009183"/>
    </source>
</evidence>
<dbReference type="Gene3D" id="3.50.50.60">
    <property type="entry name" value="FAD/NAD(P)-binding domain"/>
    <property type="match status" value="2"/>
</dbReference>
<dbReference type="OrthoDB" id="66881at2759"/>
<dbReference type="InterPro" id="IPR020946">
    <property type="entry name" value="Flavin_mOase-like"/>
</dbReference>
<dbReference type="GO" id="GO:0004499">
    <property type="term" value="F:N,N-dimethylaniline monooxygenase activity"/>
    <property type="evidence" value="ECO:0007669"/>
    <property type="project" value="InterPro"/>
</dbReference>
<keyword evidence="7" id="KW-1185">Reference proteome</keyword>
<keyword evidence="4" id="KW-0521">NADP</keyword>
<evidence type="ECO:0000256" key="3">
    <source>
        <dbReference type="ARBA" id="ARBA00022827"/>
    </source>
</evidence>
<keyword evidence="5" id="KW-0560">Oxidoreductase</keyword>
<comment type="similarity">
    <text evidence="1">Belongs to the FMO family.</text>
</comment>
<dbReference type="PRINTS" id="PR00370">
    <property type="entry name" value="FMOXYGENASE"/>
</dbReference>
<name>A0A4V3XDX6_9AGAM</name>
<evidence type="ECO:0000256" key="2">
    <source>
        <dbReference type="ARBA" id="ARBA00022630"/>
    </source>
</evidence>
<dbReference type="PANTHER" id="PTHR23023">
    <property type="entry name" value="DIMETHYLANILINE MONOOXYGENASE"/>
    <property type="match status" value="1"/>
</dbReference>
<evidence type="ECO:0000313" key="6">
    <source>
        <dbReference type="EMBL" id="THH11403.1"/>
    </source>
</evidence>
<evidence type="ECO:0000256" key="4">
    <source>
        <dbReference type="ARBA" id="ARBA00022857"/>
    </source>
</evidence>
<reference evidence="6 7" key="1">
    <citation type="submission" date="2019-02" db="EMBL/GenBank/DDBJ databases">
        <title>Genome sequencing of the rare red list fungi Bondarzewia mesenterica.</title>
        <authorList>
            <person name="Buettner E."/>
            <person name="Kellner H."/>
        </authorList>
    </citation>
    <scope>NUCLEOTIDE SEQUENCE [LARGE SCALE GENOMIC DNA]</scope>
    <source>
        <strain evidence="6 7">DSM 108281</strain>
    </source>
</reference>
<dbReference type="AlphaFoldDB" id="A0A4V3XDX6"/>
<dbReference type="EMBL" id="SGPL01000516">
    <property type="protein sequence ID" value="THH11403.1"/>
    <property type="molecule type" value="Genomic_DNA"/>
</dbReference>